<gene>
    <name evidence="1" type="ORF">NMN56_042325</name>
</gene>
<evidence type="ECO:0000313" key="1">
    <source>
        <dbReference type="EMBL" id="MDJ1138486.1"/>
    </source>
</evidence>
<keyword evidence="2" id="KW-1185">Reference proteome</keyword>
<proteinExistence type="predicted"/>
<sequence>MHDVVMDDLAVQVLDALPDDDARTEVLDLLERVQRSPRSFPDVREIVGAEVHEAFGHFCWMRYAVHEGAVEVCDIGWLN</sequence>
<name>A0ABT7AB00_9ACTN</name>
<dbReference type="RefSeq" id="WP_274045049.1">
    <property type="nucleotide sequence ID" value="NZ_JANCPR020000092.1"/>
</dbReference>
<organism evidence="1 2">
    <name type="scientific">Streptomyces iconiensis</name>
    <dbReference type="NCBI Taxonomy" id="1384038"/>
    <lineage>
        <taxon>Bacteria</taxon>
        <taxon>Bacillati</taxon>
        <taxon>Actinomycetota</taxon>
        <taxon>Actinomycetes</taxon>
        <taxon>Kitasatosporales</taxon>
        <taxon>Streptomycetaceae</taxon>
        <taxon>Streptomyces</taxon>
    </lineage>
</organism>
<protein>
    <submittedName>
        <fullName evidence="1">Uncharacterized protein</fullName>
    </submittedName>
</protein>
<dbReference type="Proteomes" id="UP001214441">
    <property type="component" value="Unassembled WGS sequence"/>
</dbReference>
<accession>A0ABT7AB00</accession>
<comment type="caution">
    <text evidence="1">The sequence shown here is derived from an EMBL/GenBank/DDBJ whole genome shotgun (WGS) entry which is preliminary data.</text>
</comment>
<dbReference type="EMBL" id="JANCPR020000092">
    <property type="protein sequence ID" value="MDJ1138486.1"/>
    <property type="molecule type" value="Genomic_DNA"/>
</dbReference>
<evidence type="ECO:0000313" key="2">
    <source>
        <dbReference type="Proteomes" id="UP001214441"/>
    </source>
</evidence>
<reference evidence="1 2" key="1">
    <citation type="submission" date="2023-05" db="EMBL/GenBank/DDBJ databases">
        <title>Streptantibioticus silvisoli sp. nov., acidotolerant actinomycetes 1 from pine litter.</title>
        <authorList>
            <person name="Swiecimska M."/>
            <person name="Golinska P."/>
            <person name="Sangal V."/>
            <person name="Wachnowicz B."/>
            <person name="Goodfellow M."/>
        </authorList>
    </citation>
    <scope>NUCLEOTIDE SEQUENCE [LARGE SCALE GENOMIC DNA]</scope>
    <source>
        <strain evidence="1 2">DSM 42109</strain>
    </source>
</reference>